<evidence type="ECO:0000256" key="1">
    <source>
        <dbReference type="SAM" id="Coils"/>
    </source>
</evidence>
<dbReference type="EMBL" id="MU128994">
    <property type="protein sequence ID" value="KAF9511887.1"/>
    <property type="molecule type" value="Genomic_DNA"/>
</dbReference>
<dbReference type="Pfam" id="PF18802">
    <property type="entry name" value="CxC1"/>
    <property type="match status" value="1"/>
</dbReference>
<name>A0A9P6ATX4_9AGAM</name>
<sequence>MRKPLAGAKPSFLLSLDPSCSGSTPASQRGTDNSTCSCSNCHWPLKAVCVSIEALCDVDITVCTCCPAPQQLVQMGYFPCSPVYPTLAVSLDMLELVSTLFVLAVPNERAWATTITKYLKNCGHEFATGDAPQRRFSSALSQYQVLIQLVDGAMGKIIDDAREKTTAMFRALDDETPVHGREYANVQMLAGRIQIAHNDISHPSTPPPRERPSTNLCDACPLCFGGDLDIVIPGVHLIVCLDANFQLKRNRDKDRRKEFAGLPGSLDPKVISPRTIFLSEVQIREWEERWKAGEMEETKGDLMGGGWPDEIELGMNLPNATYDACRDSFVAADGNCIKASPTYFDLTGVMALLCHHDHPLVLANLKTAGKKQFYALALISALMESIPNHWRVGVLYNIGCLHVAGHHRRLFILDRQAEHILEMKHKGMGRWLCDWVHRADERLGEALMAVGKHPHGLDVEGLLVQFNEQREFQTKSVNRQSKTKGTQAIEQILSLEMMCWGQALCEEWKERVKMAQDTISQLEDNIARKTKALRLEDHASADCLANLKKDKWINLQLNIHVLRDQLITKLCACKFELANLECAHASRAMDQKTKSHVEKAVKQHAPGIKATVHKYNAKWKEMLKENMKQSTTYSSSAMVMKTWERSLATITIPVGTVDWSWISMPPPVNHPWTCRKALQGIPQLGERDEDGDVSSDDDDGVELELVAELEDVRFLGDLDHLIGEGDWSEGEGQDNVMVDL</sequence>
<evidence type="ECO:0000313" key="4">
    <source>
        <dbReference type="Proteomes" id="UP000886523"/>
    </source>
</evidence>
<dbReference type="InterPro" id="IPR040521">
    <property type="entry name" value="KDZ"/>
</dbReference>
<evidence type="ECO:0000259" key="2">
    <source>
        <dbReference type="Pfam" id="PF18802"/>
    </source>
</evidence>
<dbReference type="PANTHER" id="PTHR33096">
    <property type="entry name" value="CXC2 DOMAIN-CONTAINING PROTEIN"/>
    <property type="match status" value="1"/>
</dbReference>
<keyword evidence="4" id="KW-1185">Reference proteome</keyword>
<accession>A0A9P6ATX4</accession>
<dbReference type="Pfam" id="PF18758">
    <property type="entry name" value="KDZ"/>
    <property type="match status" value="1"/>
</dbReference>
<dbReference type="PANTHER" id="PTHR33096:SF1">
    <property type="entry name" value="CXC1-LIKE CYSTEINE CLUSTER ASSOCIATED WITH KDZ TRANSPOSASES DOMAIN-CONTAINING PROTEIN"/>
    <property type="match status" value="1"/>
</dbReference>
<dbReference type="Proteomes" id="UP000886523">
    <property type="component" value="Unassembled WGS sequence"/>
</dbReference>
<evidence type="ECO:0000313" key="3">
    <source>
        <dbReference type="EMBL" id="KAF9511887.1"/>
    </source>
</evidence>
<organism evidence="3 4">
    <name type="scientific">Hydnum rufescens UP504</name>
    <dbReference type="NCBI Taxonomy" id="1448309"/>
    <lineage>
        <taxon>Eukaryota</taxon>
        <taxon>Fungi</taxon>
        <taxon>Dikarya</taxon>
        <taxon>Basidiomycota</taxon>
        <taxon>Agaricomycotina</taxon>
        <taxon>Agaricomycetes</taxon>
        <taxon>Cantharellales</taxon>
        <taxon>Hydnaceae</taxon>
        <taxon>Hydnum</taxon>
    </lineage>
</organism>
<gene>
    <name evidence="3" type="ORF">BS47DRAFT_1363527</name>
</gene>
<proteinExistence type="predicted"/>
<dbReference type="AlphaFoldDB" id="A0A9P6ATX4"/>
<dbReference type="OrthoDB" id="2279994at2759"/>
<feature type="domain" description="CxC1-like cysteine cluster associated with KDZ transposases" evidence="2">
    <location>
        <begin position="32"/>
        <end position="120"/>
    </location>
</feature>
<protein>
    <recommendedName>
        <fullName evidence="2">CxC1-like cysteine cluster associated with KDZ transposases domain-containing protein</fullName>
    </recommendedName>
</protein>
<feature type="coiled-coil region" evidence="1">
    <location>
        <begin position="505"/>
        <end position="532"/>
    </location>
</feature>
<comment type="caution">
    <text evidence="3">The sequence shown here is derived from an EMBL/GenBank/DDBJ whole genome shotgun (WGS) entry which is preliminary data.</text>
</comment>
<keyword evidence="1" id="KW-0175">Coiled coil</keyword>
<reference evidence="3" key="1">
    <citation type="journal article" date="2020" name="Nat. Commun.">
        <title>Large-scale genome sequencing of mycorrhizal fungi provides insights into the early evolution of symbiotic traits.</title>
        <authorList>
            <person name="Miyauchi S."/>
            <person name="Kiss E."/>
            <person name="Kuo A."/>
            <person name="Drula E."/>
            <person name="Kohler A."/>
            <person name="Sanchez-Garcia M."/>
            <person name="Morin E."/>
            <person name="Andreopoulos B."/>
            <person name="Barry K.W."/>
            <person name="Bonito G."/>
            <person name="Buee M."/>
            <person name="Carver A."/>
            <person name="Chen C."/>
            <person name="Cichocki N."/>
            <person name="Clum A."/>
            <person name="Culley D."/>
            <person name="Crous P.W."/>
            <person name="Fauchery L."/>
            <person name="Girlanda M."/>
            <person name="Hayes R.D."/>
            <person name="Keri Z."/>
            <person name="LaButti K."/>
            <person name="Lipzen A."/>
            <person name="Lombard V."/>
            <person name="Magnuson J."/>
            <person name="Maillard F."/>
            <person name="Murat C."/>
            <person name="Nolan M."/>
            <person name="Ohm R.A."/>
            <person name="Pangilinan J."/>
            <person name="Pereira M.F."/>
            <person name="Perotto S."/>
            <person name="Peter M."/>
            <person name="Pfister S."/>
            <person name="Riley R."/>
            <person name="Sitrit Y."/>
            <person name="Stielow J.B."/>
            <person name="Szollosi G."/>
            <person name="Zifcakova L."/>
            <person name="Stursova M."/>
            <person name="Spatafora J.W."/>
            <person name="Tedersoo L."/>
            <person name="Vaario L.M."/>
            <person name="Yamada A."/>
            <person name="Yan M."/>
            <person name="Wang P."/>
            <person name="Xu J."/>
            <person name="Bruns T."/>
            <person name="Baldrian P."/>
            <person name="Vilgalys R."/>
            <person name="Dunand C."/>
            <person name="Henrissat B."/>
            <person name="Grigoriev I.V."/>
            <person name="Hibbett D."/>
            <person name="Nagy L.G."/>
            <person name="Martin F.M."/>
        </authorList>
    </citation>
    <scope>NUCLEOTIDE SEQUENCE</scope>
    <source>
        <strain evidence="3">UP504</strain>
    </source>
</reference>
<dbReference type="InterPro" id="IPR041320">
    <property type="entry name" value="CxC1"/>
</dbReference>